<sequence>MHYYDSLSQNEAFSIEEIYESDITNEENKLLIEFIKNMQNERNLIPSTVNANTILYKNEDLNTNEKIHKIFTIIDKYTENYELEKKADNKNTNLKWKTTAIEYLTNLRNYIHKKYNRNIIDTSKYNSSDCSILLSLQKNENLISIFCSKPLCVHLYIYGINYKQIIYYIDIITRYIESEKENNPSIFLWLIYFLILLDSLQALDSDVSSNLQVIKRFCIKKIGNFEICTFQKKKNYLDFLTHFNCKSEVLNFNVSSECITNLLYIIYLIITGIFNQK</sequence>
<organism evidence="1 2">
    <name type="scientific">Plasmodium relictum</name>
    <dbReference type="NCBI Taxonomy" id="85471"/>
    <lineage>
        <taxon>Eukaryota</taxon>
        <taxon>Sar</taxon>
        <taxon>Alveolata</taxon>
        <taxon>Apicomplexa</taxon>
        <taxon>Aconoidasida</taxon>
        <taxon>Haemosporida</taxon>
        <taxon>Plasmodiidae</taxon>
        <taxon>Plasmodium</taxon>
        <taxon>Plasmodium (Haemamoeba)</taxon>
    </lineage>
</organism>
<protein>
    <submittedName>
        <fullName evidence="1">Uncharacterized protein</fullName>
    </submittedName>
</protein>
<accession>A0A1J1H665</accession>
<dbReference type="RefSeq" id="XP_028533174.1">
    <property type="nucleotide sequence ID" value="XM_028676713.1"/>
</dbReference>
<dbReference type="VEuPathDB" id="PlasmoDB:PRELSG_0926900"/>
<dbReference type="OrthoDB" id="383885at2759"/>
<dbReference type="AlphaFoldDB" id="A0A1J1H665"/>
<proteinExistence type="predicted"/>
<dbReference type="InterPro" id="IPR035426">
    <property type="entry name" value="Gemin2/Brr1"/>
</dbReference>
<reference evidence="1 2" key="1">
    <citation type="submission" date="2015-04" db="EMBL/GenBank/DDBJ databases">
        <authorList>
            <consortium name="Pathogen Informatics"/>
        </authorList>
    </citation>
    <scope>NUCLEOTIDE SEQUENCE [LARGE SCALE GENOMIC DNA]</scope>
    <source>
        <strain evidence="1 2">SGS1</strain>
    </source>
</reference>
<dbReference type="Pfam" id="PF04938">
    <property type="entry name" value="SIP1"/>
    <property type="match status" value="1"/>
</dbReference>
<name>A0A1J1H665_PLARL</name>
<dbReference type="Gene3D" id="1.20.58.1070">
    <property type="match status" value="1"/>
</dbReference>
<gene>
    <name evidence="1" type="ORF">PRELSG_0926900</name>
</gene>
<dbReference type="EMBL" id="LN835304">
    <property type="protein sequence ID" value="CRH00169.1"/>
    <property type="molecule type" value="Genomic_DNA"/>
</dbReference>
<keyword evidence="2" id="KW-1185">Reference proteome</keyword>
<evidence type="ECO:0000313" key="2">
    <source>
        <dbReference type="Proteomes" id="UP000220158"/>
    </source>
</evidence>
<dbReference type="Proteomes" id="UP000220158">
    <property type="component" value="Chromosome 9"/>
</dbReference>
<dbReference type="GO" id="GO:0000387">
    <property type="term" value="P:spliceosomal snRNP assembly"/>
    <property type="evidence" value="ECO:0007669"/>
    <property type="project" value="InterPro"/>
</dbReference>
<dbReference type="KEGG" id="prel:PRELSG_0926900"/>
<dbReference type="GeneID" id="39736281"/>
<evidence type="ECO:0000313" key="1">
    <source>
        <dbReference type="EMBL" id="CRH00169.1"/>
    </source>
</evidence>